<evidence type="ECO:0000256" key="18">
    <source>
        <dbReference type="ARBA" id="ARBA00082714"/>
    </source>
</evidence>
<dbReference type="InterPro" id="IPR014013">
    <property type="entry name" value="Helic_SF1/SF2_ATP-bd_DinG/Rad3"/>
</dbReference>
<dbReference type="EMBL" id="CAJNOC010001221">
    <property type="protein sequence ID" value="CAF0846025.1"/>
    <property type="molecule type" value="Genomic_DNA"/>
</dbReference>
<gene>
    <name evidence="21" type="ORF">OXX778_LOCUS8704</name>
</gene>
<dbReference type="PANTHER" id="PTHR11472">
    <property type="entry name" value="DNA REPAIR DEAD HELICASE RAD3/XP-D SUBFAMILY MEMBER"/>
    <property type="match status" value="1"/>
</dbReference>
<comment type="similarity">
    <text evidence="3">Belongs to the DEAD box helicase family. DEAH subfamily.</text>
</comment>
<evidence type="ECO:0000313" key="22">
    <source>
        <dbReference type="Proteomes" id="UP000663879"/>
    </source>
</evidence>
<keyword evidence="7" id="KW-0227">DNA damage</keyword>
<dbReference type="Pfam" id="PF13307">
    <property type="entry name" value="Helicase_C_2"/>
    <property type="match status" value="1"/>
</dbReference>
<evidence type="ECO:0000256" key="8">
    <source>
        <dbReference type="ARBA" id="ARBA00022801"/>
    </source>
</evidence>
<evidence type="ECO:0000256" key="1">
    <source>
        <dbReference type="ARBA" id="ARBA00001966"/>
    </source>
</evidence>
<feature type="compositionally biased region" description="Polar residues" evidence="19">
    <location>
        <begin position="873"/>
        <end position="900"/>
    </location>
</feature>
<keyword evidence="8" id="KW-0378">Hydrolase</keyword>
<dbReference type="GO" id="GO:0046872">
    <property type="term" value="F:metal ion binding"/>
    <property type="evidence" value="ECO:0007669"/>
    <property type="project" value="UniProtKB-KW"/>
</dbReference>
<dbReference type="GO" id="GO:0043139">
    <property type="term" value="F:5'-3' DNA helicase activity"/>
    <property type="evidence" value="ECO:0007669"/>
    <property type="project" value="UniProtKB-EC"/>
</dbReference>
<comment type="caution">
    <text evidence="21">The sequence shown here is derived from an EMBL/GenBank/DDBJ whole genome shotgun (WGS) entry which is preliminary data.</text>
</comment>
<dbReference type="Proteomes" id="UP000663879">
    <property type="component" value="Unassembled WGS sequence"/>
</dbReference>
<evidence type="ECO:0000259" key="20">
    <source>
        <dbReference type="PROSITE" id="PS51193"/>
    </source>
</evidence>
<dbReference type="GO" id="GO:0003677">
    <property type="term" value="F:DNA binding"/>
    <property type="evidence" value="ECO:0007669"/>
    <property type="project" value="InterPro"/>
</dbReference>
<evidence type="ECO:0000256" key="19">
    <source>
        <dbReference type="SAM" id="MobiDB-lite"/>
    </source>
</evidence>
<dbReference type="FunFam" id="3.40.50.300:FF:000731">
    <property type="entry name" value="Fanconi anemia group J protein homolog"/>
    <property type="match status" value="1"/>
</dbReference>
<keyword evidence="13" id="KW-0234">DNA repair</keyword>
<dbReference type="Pfam" id="PF06733">
    <property type="entry name" value="DEAD_2"/>
    <property type="match status" value="1"/>
</dbReference>
<evidence type="ECO:0000256" key="16">
    <source>
        <dbReference type="ARBA" id="ARBA00044969"/>
    </source>
</evidence>
<keyword evidence="10" id="KW-0067">ATP-binding</keyword>
<dbReference type="InterPro" id="IPR042493">
    <property type="entry name" value="XPD_DNA_FeS"/>
</dbReference>
<dbReference type="AlphaFoldDB" id="A0A813VIB9"/>
<comment type="subcellular location">
    <subcellularLocation>
        <location evidence="2">Nucleus</location>
    </subcellularLocation>
</comment>
<feature type="domain" description="Helicase ATP-binding" evidence="20">
    <location>
        <begin position="12"/>
        <end position="381"/>
    </location>
</feature>
<dbReference type="InterPro" id="IPR027417">
    <property type="entry name" value="P-loop_NTPase"/>
</dbReference>
<feature type="region of interest" description="Disordered" evidence="19">
    <location>
        <begin position="873"/>
        <end position="918"/>
    </location>
</feature>
<dbReference type="GO" id="GO:0005524">
    <property type="term" value="F:ATP binding"/>
    <property type="evidence" value="ECO:0007669"/>
    <property type="project" value="UniProtKB-KW"/>
</dbReference>
<dbReference type="PROSITE" id="PS51193">
    <property type="entry name" value="HELICASE_ATP_BIND_2"/>
    <property type="match status" value="1"/>
</dbReference>
<evidence type="ECO:0000256" key="15">
    <source>
        <dbReference type="ARBA" id="ARBA00023242"/>
    </source>
</evidence>
<dbReference type="CDD" id="cd18788">
    <property type="entry name" value="SF2_C_XPD"/>
    <property type="match status" value="1"/>
</dbReference>
<dbReference type="OrthoDB" id="19182at2759"/>
<name>A0A813VIB9_9BILA</name>
<comment type="catalytic activity">
    <reaction evidence="17">
        <text>ATP + H2O = ADP + phosphate + H(+)</text>
        <dbReference type="Rhea" id="RHEA:13065"/>
        <dbReference type="ChEBI" id="CHEBI:15377"/>
        <dbReference type="ChEBI" id="CHEBI:15378"/>
        <dbReference type="ChEBI" id="CHEBI:30616"/>
        <dbReference type="ChEBI" id="CHEBI:43474"/>
        <dbReference type="ChEBI" id="CHEBI:456216"/>
        <dbReference type="EC" id="5.6.2.3"/>
    </reaction>
</comment>
<evidence type="ECO:0000256" key="12">
    <source>
        <dbReference type="ARBA" id="ARBA00023014"/>
    </source>
</evidence>
<evidence type="ECO:0000256" key="3">
    <source>
        <dbReference type="ARBA" id="ARBA00008792"/>
    </source>
</evidence>
<evidence type="ECO:0000256" key="6">
    <source>
        <dbReference type="ARBA" id="ARBA00022741"/>
    </source>
</evidence>
<evidence type="ECO:0000256" key="11">
    <source>
        <dbReference type="ARBA" id="ARBA00023004"/>
    </source>
</evidence>
<evidence type="ECO:0000256" key="14">
    <source>
        <dbReference type="ARBA" id="ARBA00023235"/>
    </source>
</evidence>
<sequence length="991" mass="114869">MSSTEEAGITIGGIKVRFPKKPYPCQISMMDKIIRGLQRRQNCLLESPTGSGKTLSLLCSTLGWQRFEKEAIRSRLIENDLNHAQKVKESCYCDCGKKKPINKEKPSLKNLKKKGVIYEESSDESMEEYEPNEAKNDCPCVCHGMYQAEPEIQEHQKSQKVPTIYFTTRTHKQITNVIKEFKKTPYANEAKMTILASRAHSCIHPQISKLSNKDEMCKKLNKDKSIGDLENKNESSEKPDFGGGCTFYNRFKKQPLSYESYGFKQSVWDIEDLIYSFKRKRLCPYYGARELMPVVDIIFCPYNYLIDPRIRSSMNINLKDQIVIVDEAHNIEDACRESTTFFITKFQLENGVKELREISNWFSDEKIHASAMYFLQVFERLIDWVERCSLNMEQRDFDASMSKILNGIEMIAEFKFQGIGPDNYATFKKHLSDLNSDTEGKEREKEIISDAVKVLINQIDLMLEFLYMENHEFMEDFRVAITKTKIEEPSENDENSLARSTQFKAFAQQAKWTFTINFWCLNPAVAFYYLKHCHSVILCSGTLSPMDTFQSELGVKFEHQLEANHVISDKQVWVGSMGYGPTDVNLLATFKTFETYAFQDEIGRLTLDVCKTIPYGVLCFVPSYSLLTKLMNRWNENGITKQIKTYKKVFFEPRVAKNFDDLLREFYDSIESSTGGEKNNGALMLAVYRGRASEGLDFSDNYARAVIAVGIPYPNIKDIQVDLKRKYNNNLSVKKNLLKGDDWYEIQAYRAVNQALGRCIRHRNDWGAIILVDDRYFKNPQKYSKGLSKWIRQRYKTFRNYSQAMDSLKNFSQEMINFKGDFHPTQQSQAILPLNDTDVNSLSQRVNETQLDESKFSQIKEENLTIISGNISESKLDSNKNSSKRNFFTSTQYSQKNDSPLNEPKSSKKRSRDIQENNKISTPNFKIFQYTKENKFNKPTQIEEIVLSEEEDEDGIVYLDNTELEIDEEFEADFSIVKKQKKNKETSIEEI</sequence>
<keyword evidence="4" id="KW-0004">4Fe-4S</keyword>
<evidence type="ECO:0000256" key="9">
    <source>
        <dbReference type="ARBA" id="ARBA00022806"/>
    </source>
</evidence>
<keyword evidence="12" id="KW-0411">Iron-sulfur</keyword>
<dbReference type="InterPro" id="IPR014001">
    <property type="entry name" value="Helicase_ATP-bd"/>
</dbReference>
<comment type="cofactor">
    <cofactor evidence="1">
        <name>[4Fe-4S] cluster</name>
        <dbReference type="ChEBI" id="CHEBI:49883"/>
    </cofactor>
</comment>
<evidence type="ECO:0000256" key="4">
    <source>
        <dbReference type="ARBA" id="ARBA00022485"/>
    </source>
</evidence>
<keyword evidence="9" id="KW-0347">Helicase</keyword>
<keyword evidence="15" id="KW-0539">Nucleus</keyword>
<evidence type="ECO:0000313" key="21">
    <source>
        <dbReference type="EMBL" id="CAF0846025.1"/>
    </source>
</evidence>
<protein>
    <recommendedName>
        <fullName evidence="16">DNA 5'-3' helicase</fullName>
        <ecNumber evidence="16">5.6.2.3</ecNumber>
    </recommendedName>
    <alternativeName>
        <fullName evidence="18">DNA 5'-3' helicase FANCJ</fullName>
    </alternativeName>
</protein>
<keyword evidence="6" id="KW-0547">Nucleotide-binding</keyword>
<dbReference type="SMART" id="SM00491">
    <property type="entry name" value="HELICc2"/>
    <property type="match status" value="1"/>
</dbReference>
<evidence type="ECO:0000256" key="2">
    <source>
        <dbReference type="ARBA" id="ARBA00004123"/>
    </source>
</evidence>
<accession>A0A813VIB9</accession>
<keyword evidence="14" id="KW-0413">Isomerase</keyword>
<dbReference type="GO" id="GO:0005634">
    <property type="term" value="C:nucleus"/>
    <property type="evidence" value="ECO:0007669"/>
    <property type="project" value="UniProtKB-SubCell"/>
</dbReference>
<dbReference type="NCBIfam" id="TIGR00604">
    <property type="entry name" value="rad3"/>
    <property type="match status" value="1"/>
</dbReference>
<organism evidence="21 22">
    <name type="scientific">Brachionus calyciflorus</name>
    <dbReference type="NCBI Taxonomy" id="104777"/>
    <lineage>
        <taxon>Eukaryota</taxon>
        <taxon>Metazoa</taxon>
        <taxon>Spiralia</taxon>
        <taxon>Gnathifera</taxon>
        <taxon>Rotifera</taxon>
        <taxon>Eurotatoria</taxon>
        <taxon>Monogononta</taxon>
        <taxon>Pseudotrocha</taxon>
        <taxon>Ploima</taxon>
        <taxon>Brachionidae</taxon>
        <taxon>Brachionus</taxon>
    </lineage>
</organism>
<evidence type="ECO:0000256" key="13">
    <source>
        <dbReference type="ARBA" id="ARBA00023204"/>
    </source>
</evidence>
<keyword evidence="5" id="KW-0479">Metal-binding</keyword>
<dbReference type="GO" id="GO:0006289">
    <property type="term" value="P:nucleotide-excision repair"/>
    <property type="evidence" value="ECO:0007669"/>
    <property type="project" value="TreeGrafter"/>
</dbReference>
<dbReference type="GO" id="GO:1990918">
    <property type="term" value="P:double-strand break repair involved in meiotic recombination"/>
    <property type="evidence" value="ECO:0007669"/>
    <property type="project" value="TreeGrafter"/>
</dbReference>
<dbReference type="PANTHER" id="PTHR11472:SF47">
    <property type="entry name" value="FANCONI ANEMIA GROUP J PROTEIN"/>
    <property type="match status" value="1"/>
</dbReference>
<dbReference type="Gene3D" id="3.40.50.300">
    <property type="entry name" value="P-loop containing nucleotide triphosphate hydrolases"/>
    <property type="match status" value="3"/>
</dbReference>
<keyword evidence="22" id="KW-1185">Reference proteome</keyword>
<evidence type="ECO:0000256" key="10">
    <source>
        <dbReference type="ARBA" id="ARBA00022840"/>
    </source>
</evidence>
<dbReference type="SMART" id="SM00488">
    <property type="entry name" value="DEXDc2"/>
    <property type="match status" value="1"/>
</dbReference>
<dbReference type="SMART" id="SM00487">
    <property type="entry name" value="DEXDc"/>
    <property type="match status" value="1"/>
</dbReference>
<proteinExistence type="inferred from homology"/>
<evidence type="ECO:0000256" key="17">
    <source>
        <dbReference type="ARBA" id="ARBA00048954"/>
    </source>
</evidence>
<dbReference type="InterPro" id="IPR045028">
    <property type="entry name" value="DinG/Rad3-like"/>
</dbReference>
<dbReference type="Gene3D" id="1.10.30.20">
    <property type="entry name" value="Bacterial XPD DNA helicase, FeS cluster domain"/>
    <property type="match status" value="1"/>
</dbReference>
<dbReference type="SUPFAM" id="SSF52540">
    <property type="entry name" value="P-loop containing nucleoside triphosphate hydrolases"/>
    <property type="match status" value="2"/>
</dbReference>
<dbReference type="GO" id="GO:0051539">
    <property type="term" value="F:4 iron, 4 sulfur cluster binding"/>
    <property type="evidence" value="ECO:0007669"/>
    <property type="project" value="UniProtKB-KW"/>
</dbReference>
<keyword evidence="11" id="KW-0408">Iron</keyword>
<dbReference type="GO" id="GO:0016818">
    <property type="term" value="F:hydrolase activity, acting on acid anhydrides, in phosphorus-containing anhydrides"/>
    <property type="evidence" value="ECO:0007669"/>
    <property type="project" value="InterPro"/>
</dbReference>
<evidence type="ECO:0000256" key="7">
    <source>
        <dbReference type="ARBA" id="ARBA00022763"/>
    </source>
</evidence>
<dbReference type="Gene3D" id="1.10.275.40">
    <property type="match status" value="1"/>
</dbReference>
<reference evidence="21" key="1">
    <citation type="submission" date="2021-02" db="EMBL/GenBank/DDBJ databases">
        <authorList>
            <person name="Nowell W R."/>
        </authorList>
    </citation>
    <scope>NUCLEOTIDE SEQUENCE</scope>
    <source>
        <strain evidence="21">Ploen Becks lab</strain>
    </source>
</reference>
<evidence type="ECO:0000256" key="5">
    <source>
        <dbReference type="ARBA" id="ARBA00022723"/>
    </source>
</evidence>
<dbReference type="InterPro" id="IPR006555">
    <property type="entry name" value="ATP-dep_Helicase_C"/>
</dbReference>
<dbReference type="InterPro" id="IPR013020">
    <property type="entry name" value="Rad3/Chl1-like"/>
</dbReference>
<dbReference type="InterPro" id="IPR006554">
    <property type="entry name" value="Helicase-like_DEXD_c2"/>
</dbReference>
<dbReference type="EC" id="5.6.2.3" evidence="16"/>
<dbReference type="InterPro" id="IPR010614">
    <property type="entry name" value="RAD3-like_helicase_DEAD"/>
</dbReference>